<dbReference type="GO" id="GO:0000287">
    <property type="term" value="F:magnesium ion binding"/>
    <property type="evidence" value="ECO:0007669"/>
    <property type="project" value="UniProtKB-UniRule"/>
</dbReference>
<dbReference type="HAMAP" id="MF_00668">
    <property type="entry name" value="BioW"/>
    <property type="match status" value="1"/>
</dbReference>
<dbReference type="HOGENOM" id="CLU_076858_0_0_12"/>
<sequence>MLYSVRMRAAAGGSHESGGAHISGAERLLEEDRIEKTAAEMIRRALSHTKGKADFIRLTIEGIDDHEITRIPGLPIETWEAANYEEGRKHAGEFLVNAGVKAQAVDRAFTALTALHSNMRGAMLLDAVTGERLDPGGNRGVRVSRMDLENEATFGAWLSRQGLDNSHTREALVLASKVLSAPETLAELCWSDDPEYVTGYVAIKGLYHRITKLKALNDPRGGRVFFIHPGSDIDALKLYLETRAVLVFSGED</sequence>
<keyword evidence="6 11" id="KW-0547">Nucleotide-binding</keyword>
<evidence type="ECO:0000313" key="12">
    <source>
        <dbReference type="EMBL" id="AEF85376.1"/>
    </source>
</evidence>
<comment type="catalytic activity">
    <reaction evidence="10 11">
        <text>heptanedioate + ATP + CoA = 6-carboxyhexanoyl-CoA + AMP + diphosphate</text>
        <dbReference type="Rhea" id="RHEA:14781"/>
        <dbReference type="ChEBI" id="CHEBI:30616"/>
        <dbReference type="ChEBI" id="CHEBI:33019"/>
        <dbReference type="ChEBI" id="CHEBI:36165"/>
        <dbReference type="ChEBI" id="CHEBI:57287"/>
        <dbReference type="ChEBI" id="CHEBI:57360"/>
        <dbReference type="ChEBI" id="CHEBI:456215"/>
        <dbReference type="EC" id="6.2.1.14"/>
    </reaction>
</comment>
<dbReference type="STRING" id="545694.TREPR_3053"/>
<evidence type="ECO:0000256" key="1">
    <source>
        <dbReference type="ARBA" id="ARBA00001946"/>
    </source>
</evidence>
<reference evidence="12 13" key="2">
    <citation type="journal article" date="2011" name="ISME J.">
        <title>RNA-seq reveals cooperative metabolic interactions between two termite-gut spirochete species in co-culture.</title>
        <authorList>
            <person name="Rosenthal A.Z."/>
            <person name="Matson E.G."/>
            <person name="Eldar A."/>
            <person name="Leadbetter J.R."/>
        </authorList>
    </citation>
    <scope>NUCLEOTIDE SEQUENCE [LARGE SCALE GENOMIC DNA]</scope>
    <source>
        <strain evidence="13">ATCC BAA-887 / DSM 12427 / ZAS-2</strain>
    </source>
</reference>
<name>F5YMQ2_TREPZ</name>
<evidence type="ECO:0000256" key="4">
    <source>
        <dbReference type="ARBA" id="ARBA00012984"/>
    </source>
</evidence>
<gene>
    <name evidence="11 12" type="primary">bioW</name>
    <name evidence="12" type="ordered locus">TREPR_3053</name>
</gene>
<accession>F5YMQ2</accession>
<evidence type="ECO:0000256" key="6">
    <source>
        <dbReference type="ARBA" id="ARBA00022741"/>
    </source>
</evidence>
<keyword evidence="5 11" id="KW-0436">Ligase</keyword>
<reference evidence="13" key="1">
    <citation type="submission" date="2009-12" db="EMBL/GenBank/DDBJ databases">
        <title>Complete sequence of Treponema primitia strain ZAS-2.</title>
        <authorList>
            <person name="Tetu S.G."/>
            <person name="Matson E."/>
            <person name="Ren Q."/>
            <person name="Seshadri R."/>
            <person name="Elbourne L."/>
            <person name="Hassan K.A."/>
            <person name="Durkin A."/>
            <person name="Radune D."/>
            <person name="Mohamoud Y."/>
            <person name="Shay R."/>
            <person name="Jin S."/>
            <person name="Zhang X."/>
            <person name="Lucey K."/>
            <person name="Ballor N.R."/>
            <person name="Ottesen E."/>
            <person name="Rosenthal R."/>
            <person name="Allen A."/>
            <person name="Leadbetter J.R."/>
            <person name="Paulsen I.T."/>
        </authorList>
    </citation>
    <scope>NUCLEOTIDE SEQUENCE [LARGE SCALE GENOMIC DNA]</scope>
    <source>
        <strain evidence="13">ATCC BAA-887 / DSM 12427 / ZAS-2</strain>
    </source>
</reference>
<organism evidence="12 13">
    <name type="scientific">Treponema primitia (strain ATCC BAA-887 / DSM 12427 / ZAS-2)</name>
    <dbReference type="NCBI Taxonomy" id="545694"/>
    <lineage>
        <taxon>Bacteria</taxon>
        <taxon>Pseudomonadati</taxon>
        <taxon>Spirochaetota</taxon>
        <taxon>Spirochaetia</taxon>
        <taxon>Spirochaetales</taxon>
        <taxon>Treponemataceae</taxon>
        <taxon>Treponema</taxon>
    </lineage>
</organism>
<keyword evidence="13" id="KW-1185">Reference proteome</keyword>
<comment type="subunit">
    <text evidence="3 11">Homodimer.</text>
</comment>
<keyword evidence="8 11" id="KW-0067">ATP-binding</keyword>
<proteinExistence type="inferred from homology"/>
<evidence type="ECO:0000256" key="8">
    <source>
        <dbReference type="ARBA" id="ARBA00022840"/>
    </source>
</evidence>
<comment type="cofactor">
    <cofactor evidence="1 11">
        <name>Mg(2+)</name>
        <dbReference type="ChEBI" id="CHEBI:18420"/>
    </cofactor>
</comment>
<evidence type="ECO:0000256" key="7">
    <source>
        <dbReference type="ARBA" id="ARBA00022756"/>
    </source>
</evidence>
<evidence type="ECO:0000256" key="11">
    <source>
        <dbReference type="HAMAP-Rule" id="MF_00668"/>
    </source>
</evidence>
<keyword evidence="7 11" id="KW-0093">Biotin biosynthesis</keyword>
<comment type="similarity">
    <text evidence="11">Belongs to the BioW family.</text>
</comment>
<dbReference type="GO" id="GO:0005524">
    <property type="term" value="F:ATP binding"/>
    <property type="evidence" value="ECO:0007669"/>
    <property type="project" value="UniProtKB-KW"/>
</dbReference>
<dbReference type="eggNOG" id="COG1424">
    <property type="taxonomic scope" value="Bacteria"/>
</dbReference>
<dbReference type="GO" id="GO:0009102">
    <property type="term" value="P:biotin biosynthetic process"/>
    <property type="evidence" value="ECO:0007669"/>
    <property type="project" value="UniProtKB-UniRule"/>
</dbReference>
<dbReference type="KEGG" id="tpi:TREPR_3053"/>
<keyword evidence="9 11" id="KW-0460">Magnesium</keyword>
<dbReference type="OrthoDB" id="9792985at2"/>
<dbReference type="EC" id="6.2.1.14" evidence="4 11"/>
<dbReference type="EMBL" id="CP001843">
    <property type="protein sequence ID" value="AEF85376.1"/>
    <property type="molecule type" value="Genomic_DNA"/>
</dbReference>
<dbReference type="Proteomes" id="UP000009223">
    <property type="component" value="Chromosome"/>
</dbReference>
<evidence type="ECO:0000256" key="10">
    <source>
        <dbReference type="ARBA" id="ARBA00049553"/>
    </source>
</evidence>
<dbReference type="Pfam" id="PF03744">
    <property type="entry name" value="BioW"/>
    <property type="match status" value="1"/>
</dbReference>
<dbReference type="InterPro" id="IPR005499">
    <property type="entry name" value="BioW"/>
</dbReference>
<dbReference type="GO" id="GO:0042410">
    <property type="term" value="F:6-carboxyhexanoate-CoA ligase activity"/>
    <property type="evidence" value="ECO:0007669"/>
    <property type="project" value="UniProtKB-UniRule"/>
</dbReference>
<evidence type="ECO:0000313" key="13">
    <source>
        <dbReference type="Proteomes" id="UP000009223"/>
    </source>
</evidence>
<protein>
    <recommendedName>
        <fullName evidence="4 11">6-carboxyhexanoate--CoA ligase</fullName>
        <ecNumber evidence="4 11">6.2.1.14</ecNumber>
    </recommendedName>
    <alternativeName>
        <fullName evidence="11">Pimeloyl-CoA synthase</fullName>
    </alternativeName>
</protein>
<dbReference type="NCBIfam" id="NF002360">
    <property type="entry name" value="PRK01322.1"/>
    <property type="match status" value="1"/>
</dbReference>
<comment type="pathway">
    <text evidence="2 11">Metabolic intermediate metabolism; pimeloyl-CoA biosynthesis; pimeloyl-CoA from pimelate: step 1/1.</text>
</comment>
<comment type="function">
    <text evidence="11">Catalyzes the transformation of pimelate into pimeloyl-CoA with concomitant hydrolysis of ATP to AMP.</text>
</comment>
<dbReference type="UniPathway" id="UPA00999">
    <property type="reaction ID" value="UER00351"/>
</dbReference>
<dbReference type="RefSeq" id="WP_015707203.1">
    <property type="nucleotide sequence ID" value="NC_015578.1"/>
</dbReference>
<evidence type="ECO:0000256" key="3">
    <source>
        <dbReference type="ARBA" id="ARBA00011738"/>
    </source>
</evidence>
<dbReference type="NCBIfam" id="TIGR01204">
    <property type="entry name" value="bioW"/>
    <property type="match status" value="1"/>
</dbReference>
<dbReference type="AlphaFoldDB" id="F5YMQ2"/>
<evidence type="ECO:0000256" key="2">
    <source>
        <dbReference type="ARBA" id="ARBA00005075"/>
    </source>
</evidence>
<evidence type="ECO:0000256" key="5">
    <source>
        <dbReference type="ARBA" id="ARBA00022598"/>
    </source>
</evidence>
<evidence type="ECO:0000256" key="9">
    <source>
        <dbReference type="ARBA" id="ARBA00022842"/>
    </source>
</evidence>